<evidence type="ECO:0000313" key="3">
    <source>
        <dbReference type="Proteomes" id="UP000314986"/>
    </source>
</evidence>
<protein>
    <submittedName>
        <fullName evidence="2">Uncharacterized protein</fullName>
    </submittedName>
</protein>
<dbReference type="AlphaFoldDB" id="A0A4W3H5E6"/>
<dbReference type="STRING" id="7868.ENSCMIP00000010575"/>
<evidence type="ECO:0000256" key="1">
    <source>
        <dbReference type="SAM" id="MobiDB-lite"/>
    </source>
</evidence>
<feature type="compositionally biased region" description="Polar residues" evidence="1">
    <location>
        <begin position="82"/>
        <end position="99"/>
    </location>
</feature>
<reference evidence="3" key="2">
    <citation type="journal article" date="2007" name="PLoS Biol.">
        <title>Survey sequencing and comparative analysis of the elephant shark (Callorhinchus milii) genome.</title>
        <authorList>
            <person name="Venkatesh B."/>
            <person name="Kirkness E.F."/>
            <person name="Loh Y.H."/>
            <person name="Halpern A.L."/>
            <person name="Lee A.P."/>
            <person name="Johnson J."/>
            <person name="Dandona N."/>
            <person name="Viswanathan L.D."/>
            <person name="Tay A."/>
            <person name="Venter J.C."/>
            <person name="Strausberg R.L."/>
            <person name="Brenner S."/>
        </authorList>
    </citation>
    <scope>NUCLEOTIDE SEQUENCE [LARGE SCALE GENOMIC DNA]</scope>
</reference>
<dbReference type="InParanoid" id="A0A4W3H5E6"/>
<evidence type="ECO:0000313" key="2">
    <source>
        <dbReference type="Ensembl" id="ENSCMIP00000010575.1"/>
    </source>
</evidence>
<dbReference type="Ensembl" id="ENSCMIT00000010850.1">
    <property type="protein sequence ID" value="ENSCMIP00000010575.1"/>
    <property type="gene ID" value="ENSCMIG00000005574.1"/>
</dbReference>
<reference evidence="3" key="1">
    <citation type="journal article" date="2006" name="Science">
        <title>Ancient noncoding elements conserved in the human genome.</title>
        <authorList>
            <person name="Venkatesh B."/>
            <person name="Kirkness E.F."/>
            <person name="Loh Y.H."/>
            <person name="Halpern A.L."/>
            <person name="Lee A.P."/>
            <person name="Johnson J."/>
            <person name="Dandona N."/>
            <person name="Viswanathan L.D."/>
            <person name="Tay A."/>
            <person name="Venter J.C."/>
            <person name="Strausberg R.L."/>
            <person name="Brenner S."/>
        </authorList>
    </citation>
    <scope>NUCLEOTIDE SEQUENCE [LARGE SCALE GENOMIC DNA]</scope>
</reference>
<proteinExistence type="predicted"/>
<reference evidence="3" key="3">
    <citation type="journal article" date="2014" name="Nature">
        <title>Elephant shark genome provides unique insights into gnathostome evolution.</title>
        <authorList>
            <consortium name="International Elephant Shark Genome Sequencing Consortium"/>
            <person name="Venkatesh B."/>
            <person name="Lee A.P."/>
            <person name="Ravi V."/>
            <person name="Maurya A.K."/>
            <person name="Lian M.M."/>
            <person name="Swann J.B."/>
            <person name="Ohta Y."/>
            <person name="Flajnik M.F."/>
            <person name="Sutoh Y."/>
            <person name="Kasahara M."/>
            <person name="Hoon S."/>
            <person name="Gangu V."/>
            <person name="Roy S.W."/>
            <person name="Irimia M."/>
            <person name="Korzh V."/>
            <person name="Kondrychyn I."/>
            <person name="Lim Z.W."/>
            <person name="Tay B.H."/>
            <person name="Tohari S."/>
            <person name="Kong K.W."/>
            <person name="Ho S."/>
            <person name="Lorente-Galdos B."/>
            <person name="Quilez J."/>
            <person name="Marques-Bonet T."/>
            <person name="Raney B.J."/>
            <person name="Ingham P.W."/>
            <person name="Tay A."/>
            <person name="Hillier L.W."/>
            <person name="Minx P."/>
            <person name="Boehm T."/>
            <person name="Wilson R.K."/>
            <person name="Brenner S."/>
            <person name="Warren W.C."/>
        </authorList>
    </citation>
    <scope>NUCLEOTIDE SEQUENCE [LARGE SCALE GENOMIC DNA]</scope>
</reference>
<reference evidence="2" key="5">
    <citation type="submission" date="2025-09" db="UniProtKB">
        <authorList>
            <consortium name="Ensembl"/>
        </authorList>
    </citation>
    <scope>IDENTIFICATION</scope>
</reference>
<feature type="region of interest" description="Disordered" evidence="1">
    <location>
        <begin position="77"/>
        <end position="99"/>
    </location>
</feature>
<accession>A0A4W3H5E6</accession>
<sequence length="114" mass="12098">MPAKGPLQSLQVFGSKKTATAVAHSKSRMIEPRTLQQKTLEPVILLGKDGIAGVDIRVPVKGECDLRNIARLGHGLSPHATLHTNSSHRGSIMETPSSAFPTLPFTSCGSSKTL</sequence>
<keyword evidence="3" id="KW-1185">Reference proteome</keyword>
<dbReference type="GeneTree" id="ENSGT00390000013067"/>
<organism evidence="2 3">
    <name type="scientific">Callorhinchus milii</name>
    <name type="common">Ghost shark</name>
    <dbReference type="NCBI Taxonomy" id="7868"/>
    <lineage>
        <taxon>Eukaryota</taxon>
        <taxon>Metazoa</taxon>
        <taxon>Chordata</taxon>
        <taxon>Craniata</taxon>
        <taxon>Vertebrata</taxon>
        <taxon>Chondrichthyes</taxon>
        <taxon>Holocephali</taxon>
        <taxon>Chimaeriformes</taxon>
        <taxon>Callorhinchidae</taxon>
        <taxon>Callorhinchus</taxon>
    </lineage>
</organism>
<dbReference type="Proteomes" id="UP000314986">
    <property type="component" value="Unassembled WGS sequence"/>
</dbReference>
<reference evidence="2" key="4">
    <citation type="submission" date="2025-08" db="UniProtKB">
        <authorList>
            <consortium name="Ensembl"/>
        </authorList>
    </citation>
    <scope>IDENTIFICATION</scope>
</reference>
<name>A0A4W3H5E6_CALMI</name>